<dbReference type="Gene3D" id="3.30.9.100">
    <property type="match status" value="1"/>
</dbReference>
<evidence type="ECO:0000259" key="2">
    <source>
        <dbReference type="Pfam" id="PF01494"/>
    </source>
</evidence>
<dbReference type="EMBL" id="CP022657">
    <property type="protein sequence ID" value="ASS75849.1"/>
    <property type="molecule type" value="Genomic_DNA"/>
</dbReference>
<accession>A0A223D2E2</accession>
<evidence type="ECO:0000256" key="1">
    <source>
        <dbReference type="ARBA" id="ARBA00038396"/>
    </source>
</evidence>
<dbReference type="Proteomes" id="UP000214688">
    <property type="component" value="Chromosome"/>
</dbReference>
<gene>
    <name evidence="3" type="ORF">CIG75_13270</name>
</gene>
<organism evidence="3 4">
    <name type="scientific">Tumebacillus algifaecis</name>
    <dbReference type="NCBI Taxonomy" id="1214604"/>
    <lineage>
        <taxon>Bacteria</taxon>
        <taxon>Bacillati</taxon>
        <taxon>Bacillota</taxon>
        <taxon>Bacilli</taxon>
        <taxon>Bacillales</taxon>
        <taxon>Alicyclobacillaceae</taxon>
        <taxon>Tumebacillus</taxon>
    </lineage>
</organism>
<evidence type="ECO:0000313" key="3">
    <source>
        <dbReference type="EMBL" id="ASS75849.1"/>
    </source>
</evidence>
<evidence type="ECO:0000313" key="4">
    <source>
        <dbReference type="Proteomes" id="UP000214688"/>
    </source>
</evidence>
<name>A0A223D2E2_9BACL</name>
<dbReference type="InterPro" id="IPR036188">
    <property type="entry name" value="FAD/NAD-bd_sf"/>
</dbReference>
<dbReference type="InterPro" id="IPR050816">
    <property type="entry name" value="Flavin-dep_Halogenase_NPB"/>
</dbReference>
<feature type="domain" description="FAD-binding" evidence="2">
    <location>
        <begin position="22"/>
        <end position="334"/>
    </location>
</feature>
<dbReference type="PANTHER" id="PTHR43747:SF1">
    <property type="entry name" value="SLR1998 PROTEIN"/>
    <property type="match status" value="1"/>
</dbReference>
<dbReference type="PRINTS" id="PR00420">
    <property type="entry name" value="RNGMNOXGNASE"/>
</dbReference>
<keyword evidence="4" id="KW-1185">Reference proteome</keyword>
<sequence length="383" mass="43150">MPKCDSRGNGERDEKTVKQHFQTVILGGGTAGSAAAFLLSRADVSTLMIERSAPRGWKIGEGLPPSSTALLQQFGLLDHFCSDGHLPSHGNRSAWGSAQFAEHSFIFEANGHGWHLDREKLDRMLAESAVRQGAQRFEHTSLINFFQTNDGWELELSNGTTIHAEWVIDATGRNSHFAHRQNVQRQAYDHLVAITGLFITDHDQDQDSLTTIEASEHGWWYTALLPERRRVVAYLSDGDLPLTKEARNPDRWQQMLFESTQIGSLMMKHNYQLHIPPRMVNANSSCLPTAVGDRWLAIGDAAAAYDPLSSQGILMALGTALESTEALLAHRKGDTRAIPAYADFVNQIYLEYLGSRDYFYSMEQRFPKSPFWQRRTHTKRRNP</sequence>
<dbReference type="InterPro" id="IPR002938">
    <property type="entry name" value="FAD-bd"/>
</dbReference>
<dbReference type="Gene3D" id="3.50.50.60">
    <property type="entry name" value="FAD/NAD(P)-binding domain"/>
    <property type="match status" value="1"/>
</dbReference>
<reference evidence="3 4" key="1">
    <citation type="journal article" date="2015" name="Int. J. Syst. Evol. Microbiol.">
        <title>Tumebacillus algifaecis sp. nov., isolated from decomposing algal scum.</title>
        <authorList>
            <person name="Wu Y.F."/>
            <person name="Zhang B."/>
            <person name="Xing P."/>
            <person name="Wu Q.L."/>
            <person name="Liu S.J."/>
        </authorList>
    </citation>
    <scope>NUCLEOTIDE SEQUENCE [LARGE SCALE GENOMIC DNA]</scope>
    <source>
        <strain evidence="3 4">THMBR28</strain>
    </source>
</reference>
<dbReference type="AlphaFoldDB" id="A0A223D2E2"/>
<dbReference type="Pfam" id="PF01494">
    <property type="entry name" value="FAD_binding_3"/>
    <property type="match status" value="1"/>
</dbReference>
<dbReference type="KEGG" id="tab:CIG75_13270"/>
<dbReference type="GO" id="GO:0071949">
    <property type="term" value="F:FAD binding"/>
    <property type="evidence" value="ECO:0007669"/>
    <property type="project" value="InterPro"/>
</dbReference>
<proteinExistence type="inferred from homology"/>
<dbReference type="PANTHER" id="PTHR43747">
    <property type="entry name" value="FAD-BINDING PROTEIN"/>
    <property type="match status" value="1"/>
</dbReference>
<dbReference type="SUPFAM" id="SSF51905">
    <property type="entry name" value="FAD/NAD(P)-binding domain"/>
    <property type="match status" value="1"/>
</dbReference>
<protein>
    <recommendedName>
        <fullName evidence="2">FAD-binding domain-containing protein</fullName>
    </recommendedName>
</protein>
<comment type="similarity">
    <text evidence="1">Belongs to the flavin-dependent halogenase family. Bacterial tryptophan halogenase subfamily.</text>
</comment>